<dbReference type="EMBL" id="BAAFSV010000001">
    <property type="protein sequence ID" value="GAB1310270.1"/>
    <property type="molecule type" value="Genomic_DNA"/>
</dbReference>
<protein>
    <submittedName>
        <fullName evidence="2">Uncharacterized protein</fullName>
    </submittedName>
</protein>
<name>A0ABQ0FXQ2_9PEZI</name>
<feature type="region of interest" description="Disordered" evidence="1">
    <location>
        <begin position="92"/>
        <end position="111"/>
    </location>
</feature>
<dbReference type="RefSeq" id="XP_070912003.1">
    <property type="nucleotide sequence ID" value="XM_071055902.1"/>
</dbReference>
<accession>A0ABQ0FXQ2</accession>
<evidence type="ECO:0000256" key="1">
    <source>
        <dbReference type="SAM" id="MobiDB-lite"/>
    </source>
</evidence>
<reference evidence="2 3" key="1">
    <citation type="submission" date="2024-09" db="EMBL/GenBank/DDBJ databases">
        <title>Itraconazole resistance in Madurella fahalii resulting from another homologue of gene encoding cytochrome P450 14-alpha sterol demethylase (CYP51).</title>
        <authorList>
            <person name="Yoshioka I."/>
            <person name="Fahal A.H."/>
            <person name="Kaneko S."/>
            <person name="Yaguchi T."/>
        </authorList>
    </citation>
    <scope>NUCLEOTIDE SEQUENCE [LARGE SCALE GENOMIC DNA]</scope>
    <source>
        <strain evidence="2 3">IFM 68171</strain>
    </source>
</reference>
<sequence>MATEAPLHSDGIARRRHSSVLRASQTQQHDLRAVRSDQARETRRRLSTLGRMARNVESFSHNRAYRISRSSDVAVQTITRRMRTRSIARIEAEQEQQRSEQQQQQEHQMRQDAGATFLPTEPHTNVRPSRWKPSIVVGSPLWLVGEDPSPLEIADRKITQARLWVEQYQGVPEFTRMLQEAIQERDQLDETDQANTLPRSALPSLHNNAIQQRLDLLRFLLQSCEFAPERANLEAAIAGYESGAIPYSDSYTLIWAGRIVDRCASFDSFTVDRSERLDHYLTQHGPGWLWYEPPLSGSGGTTRGPTVLAKKGLCLENLAHWRLKTENMGHYRVTMGFRRRKELVSRDAALYNLPPPTPTATPTRATRYLPPRKARRTSIIPTADSTPLPTAADPDGPRIFWSTLLDSGATLPCIFEADLPFLQISPSTYAAQSGRVIATAESVTRMRVYELDVGIFHDPTQPSQDEAASDNSNSNSGQHSHQRRLQLQPVVPAYPIPVVALPGRANSDSDAELAPDRLSGLLPFHVCYVSSAPGNFKIWMGEDRRDVLGAARLPGQMRYAGPTPSGAQDRHHPIPHPHHHHHREQVGHPAPWLEHNLHTPERVVFEHDVVDGATGMGRVLRDEDDCRYGGSVLVSRPSGTDFDRLDPMTEGVRIELTTPRQRSEMKRPGRGSPN</sequence>
<feature type="compositionally biased region" description="Basic residues" evidence="1">
    <location>
        <begin position="573"/>
        <end position="583"/>
    </location>
</feature>
<feature type="region of interest" description="Disordered" evidence="1">
    <location>
        <begin position="456"/>
        <end position="484"/>
    </location>
</feature>
<dbReference type="GeneID" id="98171225"/>
<feature type="compositionally biased region" description="Basic and acidic residues" evidence="1">
    <location>
        <begin position="29"/>
        <end position="41"/>
    </location>
</feature>
<organism evidence="2 3">
    <name type="scientific">Madurella fahalii</name>
    <dbReference type="NCBI Taxonomy" id="1157608"/>
    <lineage>
        <taxon>Eukaryota</taxon>
        <taxon>Fungi</taxon>
        <taxon>Dikarya</taxon>
        <taxon>Ascomycota</taxon>
        <taxon>Pezizomycotina</taxon>
        <taxon>Sordariomycetes</taxon>
        <taxon>Sordariomycetidae</taxon>
        <taxon>Sordariales</taxon>
        <taxon>Sordariales incertae sedis</taxon>
        <taxon>Madurella</taxon>
    </lineage>
</organism>
<keyword evidence="3" id="KW-1185">Reference proteome</keyword>
<feature type="region of interest" description="Disordered" evidence="1">
    <location>
        <begin position="1"/>
        <end position="44"/>
    </location>
</feature>
<comment type="caution">
    <text evidence="2">The sequence shown here is derived from an EMBL/GenBank/DDBJ whole genome shotgun (WGS) entry which is preliminary data.</text>
</comment>
<evidence type="ECO:0000313" key="3">
    <source>
        <dbReference type="Proteomes" id="UP001628179"/>
    </source>
</evidence>
<proteinExistence type="predicted"/>
<feature type="region of interest" description="Disordered" evidence="1">
    <location>
        <begin position="562"/>
        <end position="586"/>
    </location>
</feature>
<evidence type="ECO:0000313" key="2">
    <source>
        <dbReference type="EMBL" id="GAB1310270.1"/>
    </source>
</evidence>
<dbReference type="Proteomes" id="UP001628179">
    <property type="component" value="Unassembled WGS sequence"/>
</dbReference>
<feature type="compositionally biased region" description="Polar residues" evidence="1">
    <location>
        <begin position="460"/>
        <end position="470"/>
    </location>
</feature>
<gene>
    <name evidence="2" type="ORF">MFIFM68171_00480</name>
</gene>